<dbReference type="CDD" id="cd00859">
    <property type="entry name" value="HisRS_anticodon"/>
    <property type="match status" value="1"/>
</dbReference>
<dbReference type="InterPro" id="IPR015807">
    <property type="entry name" value="His-tRNA-ligase"/>
</dbReference>
<feature type="binding site" evidence="12">
    <location>
        <position position="131"/>
    </location>
    <ligand>
        <name>L-histidine</name>
        <dbReference type="ChEBI" id="CHEBI:57595"/>
    </ligand>
</feature>
<gene>
    <name evidence="11" type="primary">hisS</name>
    <name evidence="14" type="ORF">CW740_08565</name>
</gene>
<keyword evidence="4 11" id="KW-0963">Cytoplasm</keyword>
<evidence type="ECO:0000313" key="15">
    <source>
        <dbReference type="Proteomes" id="UP000232693"/>
    </source>
</evidence>
<accession>A0A2K9AS97</accession>
<dbReference type="GO" id="GO:0005737">
    <property type="term" value="C:cytoplasm"/>
    <property type="evidence" value="ECO:0007669"/>
    <property type="project" value="UniProtKB-SubCell"/>
</dbReference>
<dbReference type="Gene3D" id="3.30.930.10">
    <property type="entry name" value="Bira Bifunctional Protein, Domain 2"/>
    <property type="match status" value="1"/>
</dbReference>
<keyword evidence="6 11" id="KW-0547">Nucleotide-binding</keyword>
<dbReference type="PROSITE" id="PS50862">
    <property type="entry name" value="AA_TRNA_LIGASE_II"/>
    <property type="match status" value="1"/>
</dbReference>
<dbReference type="Pfam" id="PF13393">
    <property type="entry name" value="tRNA-synt_His"/>
    <property type="match status" value="1"/>
</dbReference>
<dbReference type="InterPro" id="IPR036621">
    <property type="entry name" value="Anticodon-bd_dom_sf"/>
</dbReference>
<evidence type="ECO:0000256" key="3">
    <source>
        <dbReference type="ARBA" id="ARBA00011738"/>
    </source>
</evidence>
<dbReference type="InterPro" id="IPR045864">
    <property type="entry name" value="aa-tRNA-synth_II/BPL/LPL"/>
</dbReference>
<comment type="similarity">
    <text evidence="2 11">Belongs to the class-II aminoacyl-tRNA synthetase family.</text>
</comment>
<keyword evidence="5 11" id="KW-0436">Ligase</keyword>
<dbReference type="InterPro" id="IPR006195">
    <property type="entry name" value="aa-tRNA-synth_II"/>
</dbReference>
<dbReference type="GO" id="GO:0005524">
    <property type="term" value="F:ATP binding"/>
    <property type="evidence" value="ECO:0007669"/>
    <property type="project" value="UniProtKB-UniRule"/>
</dbReference>
<dbReference type="Pfam" id="PF03129">
    <property type="entry name" value="HGTP_anticodon"/>
    <property type="match status" value="1"/>
</dbReference>
<proteinExistence type="inferred from homology"/>
<name>A0A2K9AS97_9GAMM</name>
<comment type="catalytic activity">
    <reaction evidence="10 11">
        <text>tRNA(His) + L-histidine + ATP = L-histidyl-tRNA(His) + AMP + diphosphate + H(+)</text>
        <dbReference type="Rhea" id="RHEA:17313"/>
        <dbReference type="Rhea" id="RHEA-COMP:9665"/>
        <dbReference type="Rhea" id="RHEA-COMP:9689"/>
        <dbReference type="ChEBI" id="CHEBI:15378"/>
        <dbReference type="ChEBI" id="CHEBI:30616"/>
        <dbReference type="ChEBI" id="CHEBI:33019"/>
        <dbReference type="ChEBI" id="CHEBI:57595"/>
        <dbReference type="ChEBI" id="CHEBI:78442"/>
        <dbReference type="ChEBI" id="CHEBI:78527"/>
        <dbReference type="ChEBI" id="CHEBI:456215"/>
        <dbReference type="EC" id="6.1.1.21"/>
    </reaction>
</comment>
<evidence type="ECO:0000256" key="5">
    <source>
        <dbReference type="ARBA" id="ARBA00022598"/>
    </source>
</evidence>
<dbReference type="NCBIfam" id="TIGR00442">
    <property type="entry name" value="hisS"/>
    <property type="match status" value="1"/>
</dbReference>
<feature type="domain" description="Aminoacyl-transfer RNA synthetases class-II family profile" evidence="13">
    <location>
        <begin position="1"/>
        <end position="325"/>
    </location>
</feature>
<keyword evidence="7 11" id="KW-0067">ATP-binding</keyword>
<dbReference type="PIRSF" id="PIRSF001549">
    <property type="entry name" value="His-tRNA_synth"/>
    <property type="match status" value="1"/>
</dbReference>
<dbReference type="PANTHER" id="PTHR43707:SF1">
    <property type="entry name" value="HISTIDINE--TRNA LIGASE, MITOCHONDRIAL-RELATED"/>
    <property type="match status" value="1"/>
</dbReference>
<dbReference type="CDD" id="cd00773">
    <property type="entry name" value="HisRS-like_core"/>
    <property type="match status" value="1"/>
</dbReference>
<dbReference type="InterPro" id="IPR033656">
    <property type="entry name" value="HisRS_anticodon"/>
</dbReference>
<feature type="binding site" evidence="12">
    <location>
        <begin position="83"/>
        <end position="85"/>
    </location>
    <ligand>
        <name>L-histidine</name>
        <dbReference type="ChEBI" id="CHEBI:57595"/>
    </ligand>
</feature>
<keyword evidence="9 11" id="KW-0030">Aminoacyl-tRNA synthetase</keyword>
<dbReference type="InterPro" id="IPR041715">
    <property type="entry name" value="HisRS-like_core"/>
</dbReference>
<feature type="binding site" evidence="12">
    <location>
        <position position="127"/>
    </location>
    <ligand>
        <name>L-histidine</name>
        <dbReference type="ChEBI" id="CHEBI:57595"/>
    </ligand>
</feature>
<evidence type="ECO:0000259" key="13">
    <source>
        <dbReference type="PROSITE" id="PS50862"/>
    </source>
</evidence>
<reference evidence="14 15" key="1">
    <citation type="submission" date="2017-12" db="EMBL/GenBank/DDBJ databases">
        <title>Kangiella profundi FT102 completed genome.</title>
        <authorList>
            <person name="Xu J."/>
            <person name="Wang J."/>
            <person name="Lu Y."/>
        </authorList>
    </citation>
    <scope>NUCLEOTIDE SEQUENCE [LARGE SCALE GENOMIC DNA]</scope>
    <source>
        <strain evidence="14 15">FT102</strain>
    </source>
</reference>
<dbReference type="GO" id="GO:0004821">
    <property type="term" value="F:histidine-tRNA ligase activity"/>
    <property type="evidence" value="ECO:0007669"/>
    <property type="project" value="UniProtKB-UniRule"/>
</dbReference>
<dbReference type="SUPFAM" id="SSF55681">
    <property type="entry name" value="Class II aaRS and biotin synthetases"/>
    <property type="match status" value="1"/>
</dbReference>
<dbReference type="KEGG" id="kpd:CW740_08565"/>
<comment type="subunit">
    <text evidence="3 11">Homodimer.</text>
</comment>
<keyword evidence="15" id="KW-1185">Reference proteome</keyword>
<organism evidence="14 15">
    <name type="scientific">Kangiella profundi</name>
    <dbReference type="NCBI Taxonomy" id="1561924"/>
    <lineage>
        <taxon>Bacteria</taxon>
        <taxon>Pseudomonadati</taxon>
        <taxon>Pseudomonadota</taxon>
        <taxon>Gammaproteobacteria</taxon>
        <taxon>Kangiellales</taxon>
        <taxon>Kangiellaceae</taxon>
        <taxon>Kangiella</taxon>
    </lineage>
</organism>
<dbReference type="SUPFAM" id="SSF52954">
    <property type="entry name" value="Class II aaRS ABD-related"/>
    <property type="match status" value="1"/>
</dbReference>
<keyword evidence="8 11" id="KW-0648">Protein biosynthesis</keyword>
<dbReference type="PANTHER" id="PTHR43707">
    <property type="entry name" value="HISTIDYL-TRNA SYNTHETASE"/>
    <property type="match status" value="1"/>
</dbReference>
<comment type="subcellular location">
    <subcellularLocation>
        <location evidence="1 11">Cytoplasm</location>
    </subcellularLocation>
</comment>
<dbReference type="Gene3D" id="3.40.50.800">
    <property type="entry name" value="Anticodon-binding domain"/>
    <property type="match status" value="1"/>
</dbReference>
<dbReference type="HAMAP" id="MF_00127">
    <property type="entry name" value="His_tRNA_synth"/>
    <property type="match status" value="1"/>
</dbReference>
<evidence type="ECO:0000256" key="12">
    <source>
        <dbReference type="PIRSR" id="PIRSR001549-1"/>
    </source>
</evidence>
<dbReference type="AlphaFoldDB" id="A0A2K9AS97"/>
<dbReference type="FunFam" id="3.30.930.10:FF:000005">
    <property type="entry name" value="Histidine--tRNA ligase"/>
    <property type="match status" value="1"/>
</dbReference>
<dbReference type="EC" id="6.1.1.21" evidence="11"/>
<dbReference type="RefSeq" id="WP_106647114.1">
    <property type="nucleotide sequence ID" value="NZ_BMGO01000001.1"/>
</dbReference>
<evidence type="ECO:0000313" key="14">
    <source>
        <dbReference type="EMBL" id="AUD79293.1"/>
    </source>
</evidence>
<evidence type="ECO:0000256" key="4">
    <source>
        <dbReference type="ARBA" id="ARBA00022490"/>
    </source>
</evidence>
<dbReference type="InterPro" id="IPR004154">
    <property type="entry name" value="Anticodon-bd"/>
</dbReference>
<protein>
    <recommendedName>
        <fullName evidence="11">Histidine--tRNA ligase</fullName>
        <ecNumber evidence="11">6.1.1.21</ecNumber>
    </recommendedName>
    <alternativeName>
        <fullName evidence="11">Histidyl-tRNA synthetase</fullName>
        <shortName evidence="11">HisRS</shortName>
    </alternativeName>
</protein>
<evidence type="ECO:0000256" key="9">
    <source>
        <dbReference type="ARBA" id="ARBA00023146"/>
    </source>
</evidence>
<dbReference type="GO" id="GO:0006427">
    <property type="term" value="P:histidyl-tRNA aminoacylation"/>
    <property type="evidence" value="ECO:0007669"/>
    <property type="project" value="UniProtKB-UniRule"/>
</dbReference>
<feature type="binding site" evidence="12">
    <location>
        <position position="259"/>
    </location>
    <ligand>
        <name>L-histidine</name>
        <dbReference type="ChEBI" id="CHEBI:57595"/>
    </ligand>
</feature>
<evidence type="ECO:0000256" key="6">
    <source>
        <dbReference type="ARBA" id="ARBA00022741"/>
    </source>
</evidence>
<feature type="binding site" evidence="12">
    <location>
        <begin position="263"/>
        <end position="264"/>
    </location>
    <ligand>
        <name>L-histidine</name>
        <dbReference type="ChEBI" id="CHEBI:57595"/>
    </ligand>
</feature>
<dbReference type="InterPro" id="IPR004516">
    <property type="entry name" value="HisRS/HisZ"/>
</dbReference>
<dbReference type="Proteomes" id="UP000232693">
    <property type="component" value="Chromosome"/>
</dbReference>
<evidence type="ECO:0000256" key="1">
    <source>
        <dbReference type="ARBA" id="ARBA00004496"/>
    </source>
</evidence>
<dbReference type="OrthoDB" id="9800814at2"/>
<evidence type="ECO:0000256" key="8">
    <source>
        <dbReference type="ARBA" id="ARBA00022917"/>
    </source>
</evidence>
<feature type="binding site" evidence="12">
    <location>
        <position position="113"/>
    </location>
    <ligand>
        <name>L-histidine</name>
        <dbReference type="ChEBI" id="CHEBI:57595"/>
    </ligand>
</feature>
<evidence type="ECO:0000256" key="7">
    <source>
        <dbReference type="ARBA" id="ARBA00022840"/>
    </source>
</evidence>
<evidence type="ECO:0000256" key="2">
    <source>
        <dbReference type="ARBA" id="ARBA00008226"/>
    </source>
</evidence>
<sequence>MAEKIQAVRGMNDILPDSTPHWQKLESVLRQLMASYGYSEIRMPVVEKTHLFKRSIGEVTDIVEKEMYTFEDRNGESLTLRPEGTASCVRAGIEHGLLYNQEQRLWYMGPMFRHERPQKGRYRQFYQLGVETFGVGTADVDAELILMTARLWKKIGIHDSVRLEINSLGSNEARANYRDKLVEFLLPIKDQLDEDSLRRLQSNPLRILDSKNPDVQKLVKNAPKLSDHLDDESKQHFERLCQILDTNNIPYTINTNLVRGLDYYNRTVFEWITDKLGAQGTICAGGRYDGLTEQLGGHATPASGFAMGLERIVALIEEMESDEIPLADVYMVALGDQAELTATQLAEQLRDQWPDIKVRMNCGAGNFKKQFKRADKSGAKIALVIGEQEVQDGTVGVKYLREHKEQLVISQRDVCQLLDQYLI</sequence>
<dbReference type="EMBL" id="CP025120">
    <property type="protein sequence ID" value="AUD79293.1"/>
    <property type="molecule type" value="Genomic_DNA"/>
</dbReference>
<evidence type="ECO:0000256" key="11">
    <source>
        <dbReference type="HAMAP-Rule" id="MF_00127"/>
    </source>
</evidence>
<evidence type="ECO:0000256" key="10">
    <source>
        <dbReference type="ARBA" id="ARBA00047639"/>
    </source>
</evidence>